<name>A0A8X7T1I0_9BASI</name>
<sequence length="114" mass="12303">MRKLMLSAGSTGDALSAAAQRLEGLAQRSALLQSLAPRPRMTIGGAQKPASFWQVQSSGQNGGHDIQSTPMRLITGVSLRVVECRIEAAMDMPMMTAILQRNTIVLDRTCIHRA</sequence>
<protein>
    <submittedName>
        <fullName evidence="1">Uncharacterized protein</fullName>
    </submittedName>
</protein>
<keyword evidence="2" id="KW-1185">Reference proteome</keyword>
<organism evidence="1 2">
    <name type="scientific">Tilletia walkeri</name>
    <dbReference type="NCBI Taxonomy" id="117179"/>
    <lineage>
        <taxon>Eukaryota</taxon>
        <taxon>Fungi</taxon>
        <taxon>Dikarya</taxon>
        <taxon>Basidiomycota</taxon>
        <taxon>Ustilaginomycotina</taxon>
        <taxon>Exobasidiomycetes</taxon>
        <taxon>Tilletiales</taxon>
        <taxon>Tilletiaceae</taxon>
        <taxon>Tilletia</taxon>
    </lineage>
</organism>
<evidence type="ECO:0000313" key="1">
    <source>
        <dbReference type="EMBL" id="KAE8262905.1"/>
    </source>
</evidence>
<proteinExistence type="predicted"/>
<dbReference type="Proteomes" id="UP000078113">
    <property type="component" value="Unassembled WGS sequence"/>
</dbReference>
<comment type="caution">
    <text evidence="1">The sequence shown here is derived from an EMBL/GenBank/DDBJ whole genome shotgun (WGS) entry which is preliminary data.</text>
</comment>
<reference evidence="1" key="1">
    <citation type="submission" date="2016-04" db="EMBL/GenBank/DDBJ databases">
        <authorList>
            <person name="Nguyen H.D."/>
            <person name="Samba Siva P."/>
            <person name="Cullis J."/>
            <person name="Levesque C.A."/>
            <person name="Hambleton S."/>
        </authorList>
    </citation>
    <scope>NUCLEOTIDE SEQUENCE</scope>
    <source>
        <strain evidence="1">DAOMC 236422</strain>
    </source>
</reference>
<dbReference type="AlphaFoldDB" id="A0A8X7T1I0"/>
<gene>
    <name evidence="1" type="ORF">A4X09_0g7361</name>
</gene>
<accession>A0A8X7T1I0</accession>
<dbReference type="EMBL" id="LWDG02000727">
    <property type="protein sequence ID" value="KAE8262905.1"/>
    <property type="molecule type" value="Genomic_DNA"/>
</dbReference>
<evidence type="ECO:0000313" key="2">
    <source>
        <dbReference type="Proteomes" id="UP000078113"/>
    </source>
</evidence>
<reference evidence="1" key="2">
    <citation type="journal article" date="2019" name="IMA Fungus">
        <title>Genome sequencing and comparison of five Tilletia species to identify candidate genes for the detection of regulated species infecting wheat.</title>
        <authorList>
            <person name="Nguyen H.D.T."/>
            <person name="Sultana T."/>
            <person name="Kesanakurti P."/>
            <person name="Hambleton S."/>
        </authorList>
    </citation>
    <scope>NUCLEOTIDE SEQUENCE</scope>
    <source>
        <strain evidence="1">DAOMC 236422</strain>
    </source>
</reference>